<accession>A0ABQ6AWK6</accession>
<keyword evidence="3" id="KW-1185">Reference proteome</keyword>
<keyword evidence="1" id="KW-1133">Transmembrane helix</keyword>
<evidence type="ECO:0000256" key="1">
    <source>
        <dbReference type="SAM" id="Phobius"/>
    </source>
</evidence>
<keyword evidence="1" id="KW-0472">Membrane</keyword>
<gene>
    <name evidence="2" type="ORF">GCM10007857_23320</name>
</gene>
<dbReference type="EMBL" id="BSOW01000007">
    <property type="protein sequence ID" value="GLR85621.1"/>
    <property type="molecule type" value="Genomic_DNA"/>
</dbReference>
<proteinExistence type="predicted"/>
<evidence type="ECO:0000313" key="2">
    <source>
        <dbReference type="EMBL" id="GLR85621.1"/>
    </source>
</evidence>
<reference evidence="3" key="1">
    <citation type="journal article" date="2019" name="Int. J. Syst. Evol. Microbiol.">
        <title>The Global Catalogue of Microorganisms (GCM) 10K type strain sequencing project: providing services to taxonomists for standard genome sequencing and annotation.</title>
        <authorList>
            <consortium name="The Broad Institute Genomics Platform"/>
            <consortium name="The Broad Institute Genome Sequencing Center for Infectious Disease"/>
            <person name="Wu L."/>
            <person name="Ma J."/>
        </authorList>
    </citation>
    <scope>NUCLEOTIDE SEQUENCE [LARGE SCALE GENOMIC DNA]</scope>
    <source>
        <strain evidence="3">NBRC 102520</strain>
    </source>
</reference>
<comment type="caution">
    <text evidence="2">The sequence shown here is derived from an EMBL/GenBank/DDBJ whole genome shotgun (WGS) entry which is preliminary data.</text>
</comment>
<sequence>MALARAGASAYLKGREPARIAPVIAMAQPLQSAHPVSDNSPTAGRTPSVLLFAGAGLGGLAVLATLALWFHYGTQVFFETIRVGLSACF</sequence>
<organism evidence="2 3">
    <name type="scientific">Bradyrhizobium iriomotense</name>
    <dbReference type="NCBI Taxonomy" id="441950"/>
    <lineage>
        <taxon>Bacteria</taxon>
        <taxon>Pseudomonadati</taxon>
        <taxon>Pseudomonadota</taxon>
        <taxon>Alphaproteobacteria</taxon>
        <taxon>Hyphomicrobiales</taxon>
        <taxon>Nitrobacteraceae</taxon>
        <taxon>Bradyrhizobium</taxon>
    </lineage>
</organism>
<feature type="transmembrane region" description="Helical" evidence="1">
    <location>
        <begin position="49"/>
        <end position="72"/>
    </location>
</feature>
<name>A0ABQ6AWK6_9BRAD</name>
<protein>
    <submittedName>
        <fullName evidence="2">Uncharacterized protein</fullName>
    </submittedName>
</protein>
<keyword evidence="1" id="KW-0812">Transmembrane</keyword>
<evidence type="ECO:0000313" key="3">
    <source>
        <dbReference type="Proteomes" id="UP001156905"/>
    </source>
</evidence>
<dbReference type="Proteomes" id="UP001156905">
    <property type="component" value="Unassembled WGS sequence"/>
</dbReference>